<reference evidence="14" key="1">
    <citation type="submission" date="2022-08" db="EMBL/GenBank/DDBJ databases">
        <title>Genomic Encyclopedia of Type Strains, Phase V (KMG-V): Genome sequencing to study the core and pangenomes of soil and plant-associated prokaryotes.</title>
        <authorList>
            <person name="Whitman W."/>
        </authorList>
    </citation>
    <scope>NUCLEOTIDE SEQUENCE</scope>
    <source>
        <strain evidence="14">PS</strain>
    </source>
</reference>
<comment type="cofactor">
    <cofactor evidence="11">
        <name>Mg(2+)</name>
        <dbReference type="ChEBI" id="CHEBI:18420"/>
    </cofactor>
    <cofactor evidence="11">
        <name>Mn(2+)</name>
        <dbReference type="ChEBI" id="CHEBI:29035"/>
    </cofactor>
</comment>
<keyword evidence="5 11" id="KW-0548">Nucleotidyltransferase</keyword>
<organism evidence="14 15">
    <name type="scientific">Methanococcus voltae PS</name>
    <dbReference type="NCBI Taxonomy" id="523842"/>
    <lineage>
        <taxon>Archaea</taxon>
        <taxon>Methanobacteriati</taxon>
        <taxon>Methanobacteriota</taxon>
        <taxon>Methanomada group</taxon>
        <taxon>Methanococci</taxon>
        <taxon>Methanococcales</taxon>
        <taxon>Methanococcaceae</taxon>
        <taxon>Methanococcus</taxon>
    </lineage>
</organism>
<keyword evidence="15" id="KW-1185">Reference proteome</keyword>
<comment type="subunit">
    <text evidence="11">Heterodimer of a small subunit (PriS) and a large subunit (PriL).</text>
</comment>
<evidence type="ECO:0000313" key="14">
    <source>
        <dbReference type="EMBL" id="MCS3922674.1"/>
    </source>
</evidence>
<dbReference type="GO" id="GO:0016779">
    <property type="term" value="F:nucleotidyltransferase activity"/>
    <property type="evidence" value="ECO:0007669"/>
    <property type="project" value="UniProtKB-KW"/>
</dbReference>
<evidence type="ECO:0000256" key="7">
    <source>
        <dbReference type="ARBA" id="ARBA00022723"/>
    </source>
</evidence>
<dbReference type="EC" id="2.7.7.-" evidence="11"/>
<dbReference type="NCBIfam" id="TIGR00335">
    <property type="entry name" value="primase_sml"/>
    <property type="match status" value="1"/>
</dbReference>
<evidence type="ECO:0000256" key="3">
    <source>
        <dbReference type="ARBA" id="ARBA00022515"/>
    </source>
</evidence>
<comment type="similarity">
    <text evidence="1 11 12">Belongs to the eukaryotic-type primase small subunit family.</text>
</comment>
<gene>
    <name evidence="11" type="primary">priS</name>
    <name evidence="14" type="ORF">M2325_001370</name>
</gene>
<dbReference type="InterPro" id="IPR002755">
    <property type="entry name" value="DNA_primase_S"/>
</dbReference>
<name>A0ABT2EYC2_METVO</name>
<dbReference type="Proteomes" id="UP001140258">
    <property type="component" value="Unassembled WGS sequence"/>
</dbReference>
<keyword evidence="6 11" id="KW-0235">DNA replication</keyword>
<evidence type="ECO:0000256" key="6">
    <source>
        <dbReference type="ARBA" id="ARBA00022705"/>
    </source>
</evidence>
<feature type="active site" evidence="11">
    <location>
        <position position="116"/>
    </location>
</feature>
<dbReference type="Gene3D" id="3.90.920.10">
    <property type="entry name" value="DNA primase, PRIM domain"/>
    <property type="match status" value="1"/>
</dbReference>
<proteinExistence type="inferred from homology"/>
<evidence type="ECO:0000256" key="5">
    <source>
        <dbReference type="ARBA" id="ARBA00022695"/>
    </source>
</evidence>
<evidence type="ECO:0000256" key="12">
    <source>
        <dbReference type="RuleBase" id="RU003514"/>
    </source>
</evidence>
<keyword evidence="7 11" id="KW-0479">Metal-binding</keyword>
<evidence type="ECO:0000256" key="11">
    <source>
        <dbReference type="HAMAP-Rule" id="MF_00700"/>
    </source>
</evidence>
<comment type="function">
    <text evidence="11">Catalytic subunit of DNA primase, an RNA polymerase that catalyzes the synthesis of short RNA molecules used as primers for DNA polymerase during DNA replication. The small subunit contains the primase catalytic core and has DNA synthesis activity on its own. Binding to the large subunit stabilizes and modulates the activity, increasing the rate of DNA synthesis while decreasing the length of the DNA fragments, and conferring RNA synthesis capability. The DNA polymerase activity may enable DNA primase to also catalyze primer extension after primer synthesis. May also play a role in DNA repair.</text>
</comment>
<keyword evidence="3 11" id="KW-0639">Primosome</keyword>
<dbReference type="InterPro" id="IPR023639">
    <property type="entry name" value="DNA_primase_ssu_PriS"/>
</dbReference>
<evidence type="ECO:0000256" key="10">
    <source>
        <dbReference type="ARBA" id="ARBA00023211"/>
    </source>
</evidence>
<evidence type="ECO:0000256" key="13">
    <source>
        <dbReference type="RuleBase" id="RU004224"/>
    </source>
</evidence>
<evidence type="ECO:0000256" key="8">
    <source>
        <dbReference type="ARBA" id="ARBA00022842"/>
    </source>
</evidence>
<accession>A0ABT2EYC2</accession>
<dbReference type="HAMAP" id="MF_00700">
    <property type="entry name" value="DNA_primase_sml_arc"/>
    <property type="match status" value="1"/>
</dbReference>
<dbReference type="PANTHER" id="PTHR10536">
    <property type="entry name" value="DNA PRIMASE SMALL SUBUNIT"/>
    <property type="match status" value="1"/>
</dbReference>
<dbReference type="SUPFAM" id="SSF56747">
    <property type="entry name" value="Prim-pol domain"/>
    <property type="match status" value="1"/>
</dbReference>
<dbReference type="InterPro" id="IPR014052">
    <property type="entry name" value="DNA_primase_ssu_euk/arc"/>
</dbReference>
<keyword evidence="4 11" id="KW-0808">Transferase</keyword>
<keyword evidence="8 11" id="KW-0460">Magnesium</keyword>
<evidence type="ECO:0000313" key="15">
    <source>
        <dbReference type="Proteomes" id="UP001140258"/>
    </source>
</evidence>
<dbReference type="RefSeq" id="WP_259052303.1">
    <property type="nucleotide sequence ID" value="NZ_JANUCQ010000003.1"/>
</dbReference>
<comment type="function">
    <text evidence="13">RNA polymerase that catalyzes the synthesis of short RNA molecules used as primers for DNA polymerase during DNA replication.</text>
</comment>
<evidence type="ECO:0000256" key="4">
    <source>
        <dbReference type="ARBA" id="ARBA00022679"/>
    </source>
</evidence>
<keyword evidence="10 11" id="KW-0464">Manganese</keyword>
<evidence type="ECO:0000256" key="9">
    <source>
        <dbReference type="ARBA" id="ARBA00023163"/>
    </source>
</evidence>
<keyword evidence="2 11" id="KW-0240">DNA-directed RNA polymerase</keyword>
<keyword evidence="9 11" id="KW-0804">Transcription</keyword>
<protein>
    <recommendedName>
        <fullName evidence="11">DNA primase small subunit PriS</fullName>
        <ecNumber evidence="11">2.7.7.-</ecNumber>
    </recommendedName>
</protein>
<dbReference type="EMBL" id="JANUCQ010000003">
    <property type="protein sequence ID" value="MCS3922674.1"/>
    <property type="molecule type" value="Genomic_DNA"/>
</dbReference>
<feature type="active site" evidence="11">
    <location>
        <position position="118"/>
    </location>
</feature>
<evidence type="ECO:0000256" key="1">
    <source>
        <dbReference type="ARBA" id="ARBA00009762"/>
    </source>
</evidence>
<comment type="caution">
    <text evidence="14">The sequence shown here is derived from an EMBL/GenBank/DDBJ whole genome shotgun (WGS) entry which is preliminary data.</text>
</comment>
<feature type="active site" evidence="11">
    <location>
        <position position="271"/>
    </location>
</feature>
<evidence type="ECO:0000256" key="2">
    <source>
        <dbReference type="ARBA" id="ARBA00022478"/>
    </source>
</evidence>
<sequence length="371" mass="43885">MKSVPQTQNLDSKNDSKDRNSLFSEISNLYSEYYKYAIKRKWLEIPTDLPHREIGFGITKKVDNRNICFENNIDYLKWVLKNSPLHLYKSLSYMEHPENMGGANQKKLFRREIAFDIDTHKTEKCKHEENWLCEHCLEEAKNQTLILIDEYLIPFFGFSKNDLKIVFSGNRGYHIYIDPKNEQIKEEIEHWGKNERRYFIEFILGKNLSLNHMGSAWKTILTNQFKKNKFPIKSFKNSNNWDKELNKSTREKSKPLLLDIINKTKNRLELDEKVMDDDIRLLRTVGSLHGFTGFMVKEIKYDTLSNGFFEPLSDAVFSEFSKTYYDIRINTAIDEVTIKNEQYTKESKEVPASLLLFLYGHGVNFEILKKH</sequence>
<dbReference type="Pfam" id="PF01896">
    <property type="entry name" value="DNA_primase_S"/>
    <property type="match status" value="1"/>
</dbReference>